<evidence type="ECO:0000313" key="3">
    <source>
        <dbReference type="Proteomes" id="UP000054270"/>
    </source>
</evidence>
<feature type="compositionally biased region" description="Polar residues" evidence="1">
    <location>
        <begin position="179"/>
        <end position="192"/>
    </location>
</feature>
<gene>
    <name evidence="2" type="ORF">HYPSUDRAFT_642600</name>
</gene>
<dbReference type="OrthoDB" id="3269956at2759"/>
<feature type="compositionally biased region" description="Basic and acidic residues" evidence="1">
    <location>
        <begin position="243"/>
        <end position="253"/>
    </location>
</feature>
<dbReference type="AlphaFoldDB" id="A0A0D2PS31"/>
<dbReference type="Proteomes" id="UP000054270">
    <property type="component" value="Unassembled WGS sequence"/>
</dbReference>
<feature type="region of interest" description="Disordered" evidence="1">
    <location>
        <begin position="108"/>
        <end position="160"/>
    </location>
</feature>
<dbReference type="STRING" id="945553.A0A0D2PS31"/>
<evidence type="ECO:0000313" key="2">
    <source>
        <dbReference type="EMBL" id="KJA22615.1"/>
    </source>
</evidence>
<keyword evidence="3" id="KW-1185">Reference proteome</keyword>
<protein>
    <submittedName>
        <fullName evidence="2">Uncharacterized protein</fullName>
    </submittedName>
</protein>
<feature type="compositionally biased region" description="Polar residues" evidence="1">
    <location>
        <begin position="258"/>
        <end position="273"/>
    </location>
</feature>
<name>A0A0D2PS31_HYPSF</name>
<dbReference type="EMBL" id="KN817548">
    <property type="protein sequence ID" value="KJA22615.1"/>
    <property type="molecule type" value="Genomic_DNA"/>
</dbReference>
<feature type="region of interest" description="Disordered" evidence="1">
    <location>
        <begin position="243"/>
        <end position="273"/>
    </location>
</feature>
<organism evidence="2 3">
    <name type="scientific">Hypholoma sublateritium (strain FD-334 SS-4)</name>
    <dbReference type="NCBI Taxonomy" id="945553"/>
    <lineage>
        <taxon>Eukaryota</taxon>
        <taxon>Fungi</taxon>
        <taxon>Dikarya</taxon>
        <taxon>Basidiomycota</taxon>
        <taxon>Agaricomycotina</taxon>
        <taxon>Agaricomycetes</taxon>
        <taxon>Agaricomycetidae</taxon>
        <taxon>Agaricales</taxon>
        <taxon>Agaricineae</taxon>
        <taxon>Strophariaceae</taxon>
        <taxon>Hypholoma</taxon>
    </lineage>
</organism>
<reference evidence="3" key="1">
    <citation type="submission" date="2014-04" db="EMBL/GenBank/DDBJ databases">
        <title>Evolutionary Origins and Diversification of the Mycorrhizal Mutualists.</title>
        <authorList>
            <consortium name="DOE Joint Genome Institute"/>
            <consortium name="Mycorrhizal Genomics Consortium"/>
            <person name="Kohler A."/>
            <person name="Kuo A."/>
            <person name="Nagy L.G."/>
            <person name="Floudas D."/>
            <person name="Copeland A."/>
            <person name="Barry K.W."/>
            <person name="Cichocki N."/>
            <person name="Veneault-Fourrey C."/>
            <person name="LaButti K."/>
            <person name="Lindquist E.A."/>
            <person name="Lipzen A."/>
            <person name="Lundell T."/>
            <person name="Morin E."/>
            <person name="Murat C."/>
            <person name="Riley R."/>
            <person name="Ohm R."/>
            <person name="Sun H."/>
            <person name="Tunlid A."/>
            <person name="Henrissat B."/>
            <person name="Grigoriev I.V."/>
            <person name="Hibbett D.S."/>
            <person name="Martin F."/>
        </authorList>
    </citation>
    <scope>NUCLEOTIDE SEQUENCE [LARGE SCALE GENOMIC DNA]</scope>
    <source>
        <strain evidence="3">FD-334 SS-4</strain>
    </source>
</reference>
<evidence type="ECO:0000256" key="1">
    <source>
        <dbReference type="SAM" id="MobiDB-lite"/>
    </source>
</evidence>
<proteinExistence type="predicted"/>
<accession>A0A0D2PS31</accession>
<feature type="compositionally biased region" description="Polar residues" evidence="1">
    <location>
        <begin position="108"/>
        <end position="122"/>
    </location>
</feature>
<feature type="compositionally biased region" description="Polar residues" evidence="1">
    <location>
        <begin position="206"/>
        <end position="215"/>
    </location>
</feature>
<sequence length="273" mass="29666">MPPGPAYNWLCVLNSTVEIISHAAQYKAAQVAPKAIGSCIRPRKRRRTDDFADVQGCDVEGLSQDVHGFVKSERSPLSLQRERTTQSVANDLQSVQEKLNLPLSATSLRQQATNSASASSPHSRTERPKNSAVLDALAVPNVDSNSSKQPLDEPEKSTSEVNVELELTQEIDAQKALENSTKSVTSNLNPVQEQRDHHPLHKHGTSDISPPSNTRTPKKSEALDVTPVIDADAFALQKSLDEAAKSNDPDLRLIEAGTQKSVSDTSWASYALN</sequence>
<feature type="region of interest" description="Disordered" evidence="1">
    <location>
        <begin position="179"/>
        <end position="224"/>
    </location>
</feature>